<keyword evidence="2 7" id="KW-0813">Transport</keyword>
<evidence type="ECO:0000313" key="10">
    <source>
        <dbReference type="Proteomes" id="UP000320048"/>
    </source>
</evidence>
<dbReference type="GO" id="GO:0055085">
    <property type="term" value="P:transmembrane transport"/>
    <property type="evidence" value="ECO:0007669"/>
    <property type="project" value="InterPro"/>
</dbReference>
<dbReference type="PANTHER" id="PTHR43386:SF25">
    <property type="entry name" value="PEPTIDE ABC TRANSPORTER PERMEASE PROTEIN"/>
    <property type="match status" value="1"/>
</dbReference>
<dbReference type="CDD" id="cd06261">
    <property type="entry name" value="TM_PBP2"/>
    <property type="match status" value="1"/>
</dbReference>
<keyword evidence="4 7" id="KW-0812">Transmembrane</keyword>
<reference evidence="9 10" key="1">
    <citation type="journal article" date="2019" name="Nat. Microbiol.">
        <title>Mediterranean grassland soil C-N compound turnover is dependent on rainfall and depth, and is mediated by genomically divergent microorganisms.</title>
        <authorList>
            <person name="Diamond S."/>
            <person name="Andeer P.F."/>
            <person name="Li Z."/>
            <person name="Crits-Christoph A."/>
            <person name="Burstein D."/>
            <person name="Anantharaman K."/>
            <person name="Lane K.R."/>
            <person name="Thomas B.C."/>
            <person name="Pan C."/>
            <person name="Northen T.R."/>
            <person name="Banfield J.F."/>
        </authorList>
    </citation>
    <scope>NUCLEOTIDE SEQUENCE [LARGE SCALE GENOMIC DNA]</scope>
    <source>
        <strain evidence="9">NP_7</strain>
    </source>
</reference>
<protein>
    <submittedName>
        <fullName evidence="9">ABC transporter permease</fullName>
    </submittedName>
</protein>
<feature type="domain" description="ABC transmembrane type-1" evidence="8">
    <location>
        <begin position="81"/>
        <end position="270"/>
    </location>
</feature>
<feature type="transmembrane region" description="Helical" evidence="7">
    <location>
        <begin position="202"/>
        <end position="228"/>
    </location>
</feature>
<dbReference type="InterPro" id="IPR035906">
    <property type="entry name" value="MetI-like_sf"/>
</dbReference>
<dbReference type="InterPro" id="IPR025966">
    <property type="entry name" value="OppC_N"/>
</dbReference>
<comment type="subcellular location">
    <subcellularLocation>
        <location evidence="1 7">Cell membrane</location>
        <topology evidence="1 7">Multi-pass membrane protein</topology>
    </subcellularLocation>
</comment>
<dbReference type="InterPro" id="IPR000515">
    <property type="entry name" value="MetI-like"/>
</dbReference>
<evidence type="ECO:0000256" key="6">
    <source>
        <dbReference type="ARBA" id="ARBA00023136"/>
    </source>
</evidence>
<gene>
    <name evidence="9" type="ORF">E6H04_00810</name>
</gene>
<feature type="transmembrane region" description="Helical" evidence="7">
    <location>
        <begin position="248"/>
        <end position="270"/>
    </location>
</feature>
<evidence type="ECO:0000256" key="7">
    <source>
        <dbReference type="RuleBase" id="RU363032"/>
    </source>
</evidence>
<dbReference type="GO" id="GO:0005886">
    <property type="term" value="C:plasma membrane"/>
    <property type="evidence" value="ECO:0007669"/>
    <property type="project" value="UniProtKB-SubCell"/>
</dbReference>
<dbReference type="Pfam" id="PF12911">
    <property type="entry name" value="OppC_N"/>
    <property type="match status" value="1"/>
</dbReference>
<keyword evidence="6 7" id="KW-0472">Membrane</keyword>
<name>A0A537JMB6_9BACT</name>
<dbReference type="InterPro" id="IPR050366">
    <property type="entry name" value="BP-dependent_transpt_permease"/>
</dbReference>
<evidence type="ECO:0000256" key="2">
    <source>
        <dbReference type="ARBA" id="ARBA00022448"/>
    </source>
</evidence>
<comment type="similarity">
    <text evidence="7">Belongs to the binding-protein-dependent transport system permease family.</text>
</comment>
<evidence type="ECO:0000256" key="3">
    <source>
        <dbReference type="ARBA" id="ARBA00022475"/>
    </source>
</evidence>
<dbReference type="SUPFAM" id="SSF161098">
    <property type="entry name" value="MetI-like"/>
    <property type="match status" value="1"/>
</dbReference>
<keyword evidence="5 7" id="KW-1133">Transmembrane helix</keyword>
<dbReference type="PROSITE" id="PS50928">
    <property type="entry name" value="ABC_TM1"/>
    <property type="match status" value="1"/>
</dbReference>
<comment type="caution">
    <text evidence="9">The sequence shown here is derived from an EMBL/GenBank/DDBJ whole genome shotgun (WGS) entry which is preliminary data.</text>
</comment>
<feature type="transmembrane region" description="Helical" evidence="7">
    <location>
        <begin position="147"/>
        <end position="163"/>
    </location>
</feature>
<proteinExistence type="inferred from homology"/>
<evidence type="ECO:0000256" key="5">
    <source>
        <dbReference type="ARBA" id="ARBA00022989"/>
    </source>
</evidence>
<evidence type="ECO:0000259" key="8">
    <source>
        <dbReference type="PROSITE" id="PS50928"/>
    </source>
</evidence>
<dbReference type="Gene3D" id="1.10.3720.10">
    <property type="entry name" value="MetI-like"/>
    <property type="match status" value="1"/>
</dbReference>
<evidence type="ECO:0000256" key="1">
    <source>
        <dbReference type="ARBA" id="ARBA00004651"/>
    </source>
</evidence>
<dbReference type="AlphaFoldDB" id="A0A537JMB6"/>
<feature type="transmembrane region" description="Helical" evidence="7">
    <location>
        <begin position="83"/>
        <end position="108"/>
    </location>
</feature>
<accession>A0A537JMB6</accession>
<dbReference type="Proteomes" id="UP000320048">
    <property type="component" value="Unassembled WGS sequence"/>
</dbReference>
<dbReference type="Pfam" id="PF00528">
    <property type="entry name" value="BPD_transp_1"/>
    <property type="match status" value="1"/>
</dbReference>
<feature type="transmembrane region" description="Helical" evidence="7">
    <location>
        <begin position="120"/>
        <end position="141"/>
    </location>
</feature>
<organism evidence="9 10">
    <name type="scientific">Candidatus Segetimicrobium genomatis</name>
    <dbReference type="NCBI Taxonomy" id="2569760"/>
    <lineage>
        <taxon>Bacteria</taxon>
        <taxon>Bacillati</taxon>
        <taxon>Candidatus Sysuimicrobiota</taxon>
        <taxon>Candidatus Sysuimicrobiia</taxon>
        <taxon>Candidatus Sysuimicrobiales</taxon>
        <taxon>Candidatus Segetimicrobiaceae</taxon>
        <taxon>Candidatus Segetimicrobium</taxon>
    </lineage>
</organism>
<evidence type="ECO:0000256" key="4">
    <source>
        <dbReference type="ARBA" id="ARBA00022692"/>
    </source>
</evidence>
<sequence length="283" mass="29516">MGGARTQRQKMWATLFRNRVSVAGIALAIGIAAGSAAAPLVTSWSPVVQDPIHRLRPPGGRHLLGQDTFGRDVFARILYGGRVSLLVGVGAVALGGTVGTALGLTAGYYGGRTETLLMRFVDILMAFPSLLLGLIVLAVLGPGLGKMIFAIGIVLSPPFARIAHGTTLSLVRQEFVDAARAAGAGAWRILAGHILRNILGELVVLSGLLAAGAIRIEASLSFIGLGVSPPTPTWGNMIREGTPYLIDSPWLSVAPGIAILLAVLAFNLVGDALRDVIDPRLRV</sequence>
<keyword evidence="3" id="KW-1003">Cell membrane</keyword>
<dbReference type="EMBL" id="VBAO01000020">
    <property type="protein sequence ID" value="TMI84688.1"/>
    <property type="molecule type" value="Genomic_DNA"/>
</dbReference>
<dbReference type="PANTHER" id="PTHR43386">
    <property type="entry name" value="OLIGOPEPTIDE TRANSPORT SYSTEM PERMEASE PROTEIN APPC"/>
    <property type="match status" value="1"/>
</dbReference>
<evidence type="ECO:0000313" key="9">
    <source>
        <dbReference type="EMBL" id="TMI84688.1"/>
    </source>
</evidence>